<reference evidence="8 9" key="1">
    <citation type="submission" date="2020-08" db="EMBL/GenBank/DDBJ databases">
        <title>Genomic Encyclopedia of Type Strains, Phase III (KMG-III): the genomes of soil and plant-associated and newly described type strains.</title>
        <authorList>
            <person name="Whitman W."/>
        </authorList>
    </citation>
    <scope>NUCLEOTIDE SEQUENCE [LARGE SCALE GENOMIC DNA]</scope>
    <source>
        <strain evidence="8 9">CECT 7015</strain>
    </source>
</reference>
<dbReference type="AlphaFoldDB" id="A0A839UDQ8"/>
<dbReference type="GO" id="GO:0020037">
    <property type="term" value="F:heme binding"/>
    <property type="evidence" value="ECO:0007669"/>
    <property type="project" value="TreeGrafter"/>
</dbReference>
<dbReference type="InterPro" id="IPR011577">
    <property type="entry name" value="Cyt_b561_bac/Ni-Hgenase"/>
</dbReference>
<evidence type="ECO:0000256" key="1">
    <source>
        <dbReference type="ARBA" id="ARBA00004651"/>
    </source>
</evidence>
<keyword evidence="4 6" id="KW-1133">Transmembrane helix</keyword>
<dbReference type="RefSeq" id="WP_183662643.1">
    <property type="nucleotide sequence ID" value="NZ_JACHXN010000009.1"/>
</dbReference>
<evidence type="ECO:0000259" key="7">
    <source>
        <dbReference type="Pfam" id="PF01292"/>
    </source>
</evidence>
<evidence type="ECO:0000256" key="3">
    <source>
        <dbReference type="ARBA" id="ARBA00022692"/>
    </source>
</evidence>
<evidence type="ECO:0000256" key="5">
    <source>
        <dbReference type="ARBA" id="ARBA00023136"/>
    </source>
</evidence>
<evidence type="ECO:0000256" key="6">
    <source>
        <dbReference type="SAM" id="Phobius"/>
    </source>
</evidence>
<sequence length="186" mass="20945">MDHFSVDVEGARPSSGATLKVWDPIVRLFHWIVVCGVILNLWILEEGKYWHRVTGYVIAAVLTVRLVWGVVGTRYARFSEFFPTPNKIVGHLGELKQGRANRHIGHSPLGAVMMLALMGLLAFSCLTGWLMETDVFWGNKLIKSLHALLGNMIMVLALLHAASAIVESWRLRENLVWSMVTGKKRR</sequence>
<dbReference type="PANTHER" id="PTHR30485:SF2">
    <property type="entry name" value="BLL0597 PROTEIN"/>
    <property type="match status" value="1"/>
</dbReference>
<dbReference type="PANTHER" id="PTHR30485">
    <property type="entry name" value="NI/FE-HYDROGENASE 1 B-TYPE CYTOCHROME SUBUNIT"/>
    <property type="match status" value="1"/>
</dbReference>
<gene>
    <name evidence="8" type="ORF">FHS21_003237</name>
</gene>
<dbReference type="InterPro" id="IPR016174">
    <property type="entry name" value="Di-haem_cyt_TM"/>
</dbReference>
<dbReference type="Gene3D" id="1.20.950.20">
    <property type="entry name" value="Transmembrane di-heme cytochromes, Chain C"/>
    <property type="match status" value="1"/>
</dbReference>
<evidence type="ECO:0000313" key="8">
    <source>
        <dbReference type="EMBL" id="MBB3146821.1"/>
    </source>
</evidence>
<feature type="domain" description="Cytochrome b561 bacterial/Ni-hydrogenase" evidence="7">
    <location>
        <begin position="21"/>
        <end position="182"/>
    </location>
</feature>
<dbReference type="EMBL" id="JACHXN010000009">
    <property type="protein sequence ID" value="MBB3146821.1"/>
    <property type="molecule type" value="Genomic_DNA"/>
</dbReference>
<keyword evidence="5 6" id="KW-0472">Membrane</keyword>
<feature type="transmembrane region" description="Helical" evidence="6">
    <location>
        <begin position="145"/>
        <end position="166"/>
    </location>
</feature>
<dbReference type="Proteomes" id="UP000554520">
    <property type="component" value="Unassembled WGS sequence"/>
</dbReference>
<dbReference type="GO" id="GO:0022904">
    <property type="term" value="P:respiratory electron transport chain"/>
    <property type="evidence" value="ECO:0007669"/>
    <property type="project" value="InterPro"/>
</dbReference>
<dbReference type="InterPro" id="IPR051542">
    <property type="entry name" value="Hydrogenase_cytochrome"/>
</dbReference>
<proteinExistence type="predicted"/>
<dbReference type="GO" id="GO:0009055">
    <property type="term" value="F:electron transfer activity"/>
    <property type="evidence" value="ECO:0007669"/>
    <property type="project" value="InterPro"/>
</dbReference>
<protein>
    <submittedName>
        <fullName evidence="8">Cytochrome b</fullName>
    </submittedName>
</protein>
<evidence type="ECO:0000256" key="2">
    <source>
        <dbReference type="ARBA" id="ARBA00022475"/>
    </source>
</evidence>
<dbReference type="SUPFAM" id="SSF81342">
    <property type="entry name" value="Transmembrane di-heme cytochromes"/>
    <property type="match status" value="1"/>
</dbReference>
<keyword evidence="3 6" id="KW-0812">Transmembrane</keyword>
<dbReference type="GO" id="GO:0005886">
    <property type="term" value="C:plasma membrane"/>
    <property type="evidence" value="ECO:0007669"/>
    <property type="project" value="UniProtKB-SubCell"/>
</dbReference>
<comment type="caution">
    <text evidence="8">The sequence shown here is derived from an EMBL/GenBank/DDBJ whole genome shotgun (WGS) entry which is preliminary data.</text>
</comment>
<evidence type="ECO:0000256" key="4">
    <source>
        <dbReference type="ARBA" id="ARBA00022989"/>
    </source>
</evidence>
<feature type="transmembrane region" description="Helical" evidence="6">
    <location>
        <begin position="109"/>
        <end position="130"/>
    </location>
</feature>
<name>A0A839UDQ8_9HYPH</name>
<feature type="transmembrane region" description="Helical" evidence="6">
    <location>
        <begin position="25"/>
        <end position="43"/>
    </location>
</feature>
<keyword evidence="2" id="KW-1003">Cell membrane</keyword>
<organism evidence="8 9">
    <name type="scientific">Phyllobacterium trifolii</name>
    <dbReference type="NCBI Taxonomy" id="300193"/>
    <lineage>
        <taxon>Bacteria</taxon>
        <taxon>Pseudomonadati</taxon>
        <taxon>Pseudomonadota</taxon>
        <taxon>Alphaproteobacteria</taxon>
        <taxon>Hyphomicrobiales</taxon>
        <taxon>Phyllobacteriaceae</taxon>
        <taxon>Phyllobacterium</taxon>
    </lineage>
</organism>
<comment type="subcellular location">
    <subcellularLocation>
        <location evidence="1">Cell membrane</location>
        <topology evidence="1">Multi-pass membrane protein</topology>
    </subcellularLocation>
</comment>
<dbReference type="Pfam" id="PF01292">
    <property type="entry name" value="Ni_hydr_CYTB"/>
    <property type="match status" value="1"/>
</dbReference>
<evidence type="ECO:0000313" key="9">
    <source>
        <dbReference type="Proteomes" id="UP000554520"/>
    </source>
</evidence>
<accession>A0A839UDQ8</accession>
<keyword evidence="9" id="KW-1185">Reference proteome</keyword>